<feature type="transmembrane region" description="Helical" evidence="10">
    <location>
        <begin position="703"/>
        <end position="726"/>
    </location>
</feature>
<feature type="transmembrane region" description="Helical" evidence="10">
    <location>
        <begin position="588"/>
        <end position="607"/>
    </location>
</feature>
<comment type="caution">
    <text evidence="11">The sequence shown here is derived from an EMBL/GenBank/DDBJ whole genome shotgun (WGS) entry which is preliminary data.</text>
</comment>
<feature type="transmembrane region" description="Helical" evidence="10">
    <location>
        <begin position="397"/>
        <end position="415"/>
    </location>
</feature>
<feature type="transmembrane region" description="Helical" evidence="10">
    <location>
        <begin position="870"/>
        <end position="892"/>
    </location>
</feature>
<keyword evidence="8 10" id="KW-0472">Membrane</keyword>
<feature type="transmembrane region" description="Helical" evidence="10">
    <location>
        <begin position="1027"/>
        <end position="1048"/>
    </location>
</feature>
<proteinExistence type="inferred from homology"/>
<keyword evidence="4 10" id="KW-0812">Transmembrane</keyword>
<protein>
    <submittedName>
        <fullName evidence="11">OPT oligopeptide transporter protein-domain-containing protein</fullName>
    </submittedName>
</protein>
<feature type="region of interest" description="Disordered" evidence="9">
    <location>
        <begin position="1"/>
        <end position="172"/>
    </location>
</feature>
<keyword evidence="12" id="KW-1185">Reference proteome</keyword>
<feature type="transmembrane region" description="Helical" evidence="10">
    <location>
        <begin position="997"/>
        <end position="1015"/>
    </location>
</feature>
<evidence type="ECO:0000256" key="10">
    <source>
        <dbReference type="SAM" id="Phobius"/>
    </source>
</evidence>
<keyword evidence="6" id="KW-0653">Protein transport</keyword>
<keyword evidence="7 10" id="KW-1133">Transmembrane helix</keyword>
<feature type="transmembrane region" description="Helical" evidence="10">
    <location>
        <begin position="786"/>
        <end position="807"/>
    </location>
</feature>
<keyword evidence="3" id="KW-0813">Transport</keyword>
<evidence type="ECO:0000256" key="4">
    <source>
        <dbReference type="ARBA" id="ARBA00022692"/>
    </source>
</evidence>
<dbReference type="AlphaFoldDB" id="A0A1Y2HLQ2"/>
<dbReference type="InterPro" id="IPR004648">
    <property type="entry name" value="Oligpept_transpt"/>
</dbReference>
<dbReference type="InterPro" id="IPR004813">
    <property type="entry name" value="OPT"/>
</dbReference>
<dbReference type="OrthoDB" id="9986677at2759"/>
<feature type="transmembrane region" description="Helical" evidence="10">
    <location>
        <begin position="814"/>
        <end position="834"/>
    </location>
</feature>
<feature type="transmembrane region" description="Helical" evidence="10">
    <location>
        <begin position="509"/>
        <end position="528"/>
    </location>
</feature>
<sequence length="1075" mass="119012">MSTLDVQQRGIRTTARAESTSPTCAPRRSTSVSRRRPSPSPVRRVNSDGLTAVSISSPQRDSISSHIIRPSPTQSSSSLSASSFSTSQQHALPSPSLRNGQPLPFHASNVYQQPQHDNRPPSAQQPSCAPTRPRSQSRQPRPQLSPQLSPSASSSYRPAIQPQLPGLPNLSRSGSATSLTALSVANQLVQRQTFGSQGNLQSNHHFTTPDATAVLPGFAQPPSCPLPATPPQQHAQQIRVQPFHPHAAASPAPSARPLSPIDPYDILADYAYEDDAVEVASAQAAAHAHEERFDLHQLRQPAPWAFKLRTGDTTGLASAVEATAAPSKPMGLKYEEASAPTPFCVDSDFEAVVQQIVPREDYPVTPSLTVRVFFLGNIFNVALAFANTIFSFRTNAFMLTPYVGILLAYPIGKFLENYAPDRTYYTRWFNLSLNPGPFTVKEHVLIGIWATTGASGAYIRHIQHCRARTVLSTQTRSMVMCVVFLVCLNLIGFGFSGLFRRWVIRPPEMVWPSVLPFVSLYSAFHGGLRRDPSDTDSVIDPKHWSKLRLFFIGIFACFAYHMIGPQYMSAGISSIPLLCVAFPKSSTFWRMVVGSQETGVGAFSISLDWSIFGSVSMVTPFWTTLSATIGAVLLQWIATPLATHYNWFSAPAKVLQVVNTLAIFDKTGQSVRESRLVDDNDVTGVHVLWDEYEKLKPFHFSPFFAMAYFASMAQFMSAFVHCIVWYGGDIWRRFRGVNRHKEGLDIHCLLIDQYPEVPHWVYLLLLFLTSAGAVAVFQFTAMAMPWYMTLLAIGFSAVACFPIAVILATTGVQLYLNVVSQFLVGLLMPGYPVVQMAFKSLAVSVGQQCMTLLTDLKLGHYMKIPPRHVFITQISSSVISAAASYAAAYLWLQPQPHRDWITAYNEKHPGVNGPDALAWSSGSNRTFYSASIIWGLIGPRRFFFETEYGAVLILGLAVGAATPIVIKMLDLVCGKRIPWKYVQGPLLFQGVVPGGDTSYVFSQFLVALFFQFFMYRYRTNWWKRYNYILACALDVGVALAAFVSIFLLRGFGFDFPEWLLNPGDNQDLQQQLKLC</sequence>
<dbReference type="GO" id="GO:0015031">
    <property type="term" value="P:protein transport"/>
    <property type="evidence" value="ECO:0007669"/>
    <property type="project" value="UniProtKB-KW"/>
</dbReference>
<feature type="compositionally biased region" description="Low complexity" evidence="9">
    <location>
        <begin position="54"/>
        <end position="89"/>
    </location>
</feature>
<feature type="transmembrane region" description="Helical" evidence="10">
    <location>
        <begin position="760"/>
        <end position="780"/>
    </location>
</feature>
<evidence type="ECO:0000256" key="9">
    <source>
        <dbReference type="SAM" id="MobiDB-lite"/>
    </source>
</evidence>
<dbReference type="GO" id="GO:0016020">
    <property type="term" value="C:membrane"/>
    <property type="evidence" value="ECO:0007669"/>
    <property type="project" value="UniProtKB-SubCell"/>
</dbReference>
<feature type="transmembrane region" description="Helical" evidence="10">
    <location>
        <begin position="619"/>
        <end position="638"/>
    </location>
</feature>
<feature type="transmembrane region" description="Helical" evidence="10">
    <location>
        <begin position="479"/>
        <end position="503"/>
    </location>
</feature>
<feature type="compositionally biased region" description="Polar residues" evidence="9">
    <location>
        <begin position="199"/>
        <end position="210"/>
    </location>
</feature>
<dbReference type="PANTHER" id="PTHR22601">
    <property type="entry name" value="ISP4 LIKE PROTEIN"/>
    <property type="match status" value="1"/>
</dbReference>
<comment type="subcellular location">
    <subcellularLocation>
        <location evidence="1">Membrane</location>
        <topology evidence="1">Multi-pass membrane protein</topology>
    </subcellularLocation>
</comment>
<feature type="transmembrane region" description="Helical" evidence="10">
    <location>
        <begin position="368"/>
        <end position="390"/>
    </location>
</feature>
<dbReference type="EMBL" id="MCFL01000022">
    <property type="protein sequence ID" value="ORZ35547.1"/>
    <property type="molecule type" value="Genomic_DNA"/>
</dbReference>
<dbReference type="Pfam" id="PF03169">
    <property type="entry name" value="OPT"/>
    <property type="match status" value="1"/>
</dbReference>
<evidence type="ECO:0000256" key="6">
    <source>
        <dbReference type="ARBA" id="ARBA00022927"/>
    </source>
</evidence>
<evidence type="ECO:0000256" key="8">
    <source>
        <dbReference type="ARBA" id="ARBA00023136"/>
    </source>
</evidence>
<evidence type="ECO:0000256" key="2">
    <source>
        <dbReference type="ARBA" id="ARBA00008807"/>
    </source>
</evidence>
<feature type="compositionally biased region" description="Polar residues" evidence="9">
    <location>
        <begin position="109"/>
        <end position="128"/>
    </location>
</feature>
<feature type="transmembrane region" description="Helical" evidence="10">
    <location>
        <begin position="948"/>
        <end position="966"/>
    </location>
</feature>
<organism evidence="11 12">
    <name type="scientific">Catenaria anguillulae PL171</name>
    <dbReference type="NCBI Taxonomy" id="765915"/>
    <lineage>
        <taxon>Eukaryota</taxon>
        <taxon>Fungi</taxon>
        <taxon>Fungi incertae sedis</taxon>
        <taxon>Blastocladiomycota</taxon>
        <taxon>Blastocladiomycetes</taxon>
        <taxon>Blastocladiales</taxon>
        <taxon>Catenariaceae</taxon>
        <taxon>Catenaria</taxon>
    </lineage>
</organism>
<evidence type="ECO:0000313" key="11">
    <source>
        <dbReference type="EMBL" id="ORZ35547.1"/>
    </source>
</evidence>
<feature type="compositionally biased region" description="Low complexity" evidence="9">
    <location>
        <begin position="132"/>
        <end position="159"/>
    </location>
</feature>
<gene>
    <name evidence="11" type="ORF">BCR44DRAFT_74643</name>
</gene>
<evidence type="ECO:0000256" key="7">
    <source>
        <dbReference type="ARBA" id="ARBA00022989"/>
    </source>
</evidence>
<keyword evidence="5" id="KW-0571">Peptide transport</keyword>
<evidence type="ECO:0000256" key="1">
    <source>
        <dbReference type="ARBA" id="ARBA00004141"/>
    </source>
</evidence>
<evidence type="ECO:0000256" key="5">
    <source>
        <dbReference type="ARBA" id="ARBA00022856"/>
    </source>
</evidence>
<evidence type="ECO:0000313" key="12">
    <source>
        <dbReference type="Proteomes" id="UP000193411"/>
    </source>
</evidence>
<name>A0A1Y2HLQ2_9FUNG</name>
<feature type="transmembrane region" description="Helical" evidence="10">
    <location>
        <begin position="443"/>
        <end position="459"/>
    </location>
</feature>
<dbReference type="NCBIfam" id="TIGR00728">
    <property type="entry name" value="OPT_sfam"/>
    <property type="match status" value="1"/>
</dbReference>
<evidence type="ECO:0000256" key="3">
    <source>
        <dbReference type="ARBA" id="ARBA00022448"/>
    </source>
</evidence>
<feature type="transmembrane region" description="Helical" evidence="10">
    <location>
        <begin position="549"/>
        <end position="568"/>
    </location>
</feature>
<reference evidence="11 12" key="1">
    <citation type="submission" date="2016-07" db="EMBL/GenBank/DDBJ databases">
        <title>Pervasive Adenine N6-methylation of Active Genes in Fungi.</title>
        <authorList>
            <consortium name="DOE Joint Genome Institute"/>
            <person name="Mondo S.J."/>
            <person name="Dannebaum R.O."/>
            <person name="Kuo R.C."/>
            <person name="Labutti K."/>
            <person name="Haridas S."/>
            <person name="Kuo A."/>
            <person name="Salamov A."/>
            <person name="Ahrendt S.R."/>
            <person name="Lipzen A."/>
            <person name="Sullivan W."/>
            <person name="Andreopoulos W.B."/>
            <person name="Clum A."/>
            <person name="Lindquist E."/>
            <person name="Daum C."/>
            <person name="Ramamoorthy G.K."/>
            <person name="Gryganskyi A."/>
            <person name="Culley D."/>
            <person name="Magnuson J.K."/>
            <person name="James T.Y."/>
            <person name="O'Malley M.A."/>
            <person name="Stajich J.E."/>
            <person name="Spatafora J.W."/>
            <person name="Visel A."/>
            <person name="Grigoriev I.V."/>
        </authorList>
    </citation>
    <scope>NUCLEOTIDE SEQUENCE [LARGE SCALE GENOMIC DNA]</scope>
    <source>
        <strain evidence="11 12">PL171</strain>
    </source>
</reference>
<dbReference type="GO" id="GO:0035673">
    <property type="term" value="F:oligopeptide transmembrane transporter activity"/>
    <property type="evidence" value="ECO:0007669"/>
    <property type="project" value="InterPro"/>
</dbReference>
<comment type="similarity">
    <text evidence="2">Belongs to the oligopeptide OPT transporter family.</text>
</comment>
<feature type="region of interest" description="Disordered" evidence="9">
    <location>
        <begin position="199"/>
        <end position="236"/>
    </location>
</feature>
<dbReference type="Proteomes" id="UP000193411">
    <property type="component" value="Unassembled WGS sequence"/>
</dbReference>
<accession>A0A1Y2HLQ2</accession>